<evidence type="ECO:0000313" key="1">
    <source>
        <dbReference type="EMBL" id="AEK08053.1"/>
    </source>
</evidence>
<evidence type="ECO:0000313" key="2">
    <source>
        <dbReference type="Proteomes" id="UP000225505"/>
    </source>
</evidence>
<protein>
    <recommendedName>
        <fullName evidence="3">HicB-like antitoxin</fullName>
    </recommendedName>
</protein>
<dbReference type="RefSeq" id="YP_009614113.1">
    <property type="nucleotide sequence ID" value="NC_042031.1"/>
</dbReference>
<dbReference type="Proteomes" id="UP000225505">
    <property type="component" value="Segment"/>
</dbReference>
<proteinExistence type="predicted"/>
<dbReference type="EMBL" id="JF704106">
    <property type="protein sequence ID" value="AEK08053.1"/>
    <property type="molecule type" value="Genomic_DNA"/>
</dbReference>
<reference evidence="1 2" key="1">
    <citation type="journal article" date="2012" name="J. Virol.">
        <title>Complete Genome Sequences of 138 Mycobacteriophages.</title>
        <authorList>
            <consortium name="the Science Education Alliance Phage Hunters Advancing Genomics and Evolutionary Science Program"/>
            <consortium name="the KwaZulu-Natal Research Institute for Tuberculosis and HIV Mycobacterial Genetics Course Students"/>
            <consortium name="the Phage Hunters Integrating Research and Education Program"/>
            <person name="Hatfull G.F."/>
        </authorList>
    </citation>
    <scope>NUCLEOTIDE SEQUENCE [LARGE SCALE GENOMIC DNA]</scope>
    <source>
        <strain evidence="2">Anaya</strain>
    </source>
</reference>
<evidence type="ECO:0008006" key="3">
    <source>
        <dbReference type="Google" id="ProtNLM"/>
    </source>
</evidence>
<accession>G1BQ42</accession>
<dbReference type="SUPFAM" id="SSF143100">
    <property type="entry name" value="TTHA1013/TTHA0281-like"/>
    <property type="match status" value="1"/>
</dbReference>
<dbReference type="Gene3D" id="3.30.160.250">
    <property type="match status" value="1"/>
</dbReference>
<sequence length="72" mass="8263">MRERDNMATMTITRYTAVVTPGEEVHALIHVPEIDQWTQARSEDEIEPMARDLIATWLDVPVESVEVEVQRG</sequence>
<dbReference type="GeneID" id="40090517"/>
<gene>
    <name evidence="1" type="primary">94</name>
    <name evidence="1" type="ORF">ANAYA_94</name>
</gene>
<name>G1BQ42_9CAUD</name>
<dbReference type="OrthoDB" id="24453at10239"/>
<organism evidence="1 2">
    <name type="scientific">Mycobacterium phage Anaya</name>
    <dbReference type="NCBI Taxonomy" id="2902832"/>
    <lineage>
        <taxon>Viruses</taxon>
        <taxon>Duplodnaviria</taxon>
        <taxon>Heunggongvirae</taxon>
        <taxon>Uroviricota</taxon>
        <taxon>Caudoviricetes</taxon>
        <taxon>Weiservirinae</taxon>
        <taxon>Anayavirus</taxon>
        <taxon>Anayavirus anaya</taxon>
    </lineage>
</organism>
<dbReference type="InterPro" id="IPR035069">
    <property type="entry name" value="TTHA1013/TTHA0281-like"/>
</dbReference>
<keyword evidence="2" id="KW-1185">Reference proteome</keyword>